<dbReference type="GO" id="GO:0005886">
    <property type="term" value="C:plasma membrane"/>
    <property type="evidence" value="ECO:0007669"/>
    <property type="project" value="UniProtKB-SubCell"/>
</dbReference>
<evidence type="ECO:0000256" key="5">
    <source>
        <dbReference type="ARBA" id="ARBA00022989"/>
    </source>
</evidence>
<proteinExistence type="inferred from homology"/>
<dbReference type="OrthoDB" id="425344at2759"/>
<comment type="function">
    <text evidence="11">G-protein coupled receptor for glutamate. Ligand binding causes a conformation change that triggers signaling via guanine nucleotide-binding proteins (G proteins) and modulates the activity of down-stream effectors.</text>
</comment>
<keyword evidence="8" id="KW-0675">Receptor</keyword>
<feature type="transmembrane region" description="Helical" evidence="13">
    <location>
        <begin position="272"/>
        <end position="292"/>
    </location>
</feature>
<protein>
    <recommendedName>
        <fullName evidence="14">G-protein coupled receptors family 3 profile domain-containing protein</fullName>
    </recommendedName>
</protein>
<evidence type="ECO:0000256" key="3">
    <source>
        <dbReference type="ARBA" id="ARBA00022475"/>
    </source>
</evidence>
<dbReference type="Pfam" id="PF00003">
    <property type="entry name" value="7tm_3"/>
    <property type="match status" value="1"/>
</dbReference>
<dbReference type="Pfam" id="PF01094">
    <property type="entry name" value="ANF_receptor"/>
    <property type="match status" value="1"/>
</dbReference>
<dbReference type="Gene3D" id="2.10.50.30">
    <property type="entry name" value="GPCR, family 3, nine cysteines domain"/>
    <property type="match status" value="1"/>
</dbReference>
<evidence type="ECO:0000256" key="12">
    <source>
        <dbReference type="SAM" id="MobiDB-lite"/>
    </source>
</evidence>
<dbReference type="Gene3D" id="3.40.50.2300">
    <property type="match status" value="1"/>
</dbReference>
<comment type="subcellular location">
    <subcellularLocation>
        <location evidence="1">Cell membrane</location>
        <topology evidence="1">Multi-pass membrane protein</topology>
    </subcellularLocation>
</comment>
<evidence type="ECO:0000259" key="14">
    <source>
        <dbReference type="PROSITE" id="PS50259"/>
    </source>
</evidence>
<dbReference type="Pfam" id="PF07562">
    <property type="entry name" value="NCD3G"/>
    <property type="match status" value="1"/>
</dbReference>
<comment type="caution">
    <text evidence="15">The sequence shown here is derived from an EMBL/GenBank/DDBJ whole genome shotgun (WGS) entry which is preliminary data.</text>
</comment>
<evidence type="ECO:0000256" key="2">
    <source>
        <dbReference type="ARBA" id="ARBA00007242"/>
    </source>
</evidence>
<keyword evidence="6" id="KW-0297">G-protein coupled receptor</keyword>
<dbReference type="PROSITE" id="PS00981">
    <property type="entry name" value="G_PROTEIN_RECEP_F3_3"/>
    <property type="match status" value="1"/>
</dbReference>
<dbReference type="Proteomes" id="UP000789390">
    <property type="component" value="Unassembled WGS sequence"/>
</dbReference>
<evidence type="ECO:0000256" key="4">
    <source>
        <dbReference type="ARBA" id="ARBA00022692"/>
    </source>
</evidence>
<dbReference type="CDD" id="cd15045">
    <property type="entry name" value="7tmC_mGluRs"/>
    <property type="match status" value="1"/>
</dbReference>
<feature type="domain" description="G-protein coupled receptors family 3 profile" evidence="14">
    <location>
        <begin position="234"/>
        <end position="491"/>
    </location>
</feature>
<dbReference type="SUPFAM" id="SSF53822">
    <property type="entry name" value="Periplasmic binding protein-like I"/>
    <property type="match status" value="1"/>
</dbReference>
<evidence type="ECO:0000256" key="11">
    <source>
        <dbReference type="ARBA" id="ARBA00054813"/>
    </source>
</evidence>
<evidence type="ECO:0000256" key="1">
    <source>
        <dbReference type="ARBA" id="ARBA00004651"/>
    </source>
</evidence>
<evidence type="ECO:0000256" key="8">
    <source>
        <dbReference type="ARBA" id="ARBA00023170"/>
    </source>
</evidence>
<evidence type="ECO:0000256" key="6">
    <source>
        <dbReference type="ARBA" id="ARBA00023040"/>
    </source>
</evidence>
<keyword evidence="4 13" id="KW-0812">Transmembrane</keyword>
<reference evidence="15" key="1">
    <citation type="submission" date="2021-11" db="EMBL/GenBank/DDBJ databases">
        <authorList>
            <person name="Schell T."/>
        </authorList>
    </citation>
    <scope>NUCLEOTIDE SEQUENCE</scope>
    <source>
        <strain evidence="15">M5</strain>
    </source>
</reference>
<feature type="compositionally biased region" description="Low complexity" evidence="12">
    <location>
        <begin position="538"/>
        <end position="557"/>
    </location>
</feature>
<keyword evidence="7 13" id="KW-0472">Membrane</keyword>
<dbReference type="EMBL" id="CAKKLH010000292">
    <property type="protein sequence ID" value="CAH0109497.1"/>
    <property type="molecule type" value="Genomic_DNA"/>
</dbReference>
<evidence type="ECO:0000313" key="16">
    <source>
        <dbReference type="Proteomes" id="UP000789390"/>
    </source>
</evidence>
<accession>A0A8J2RW40</accession>
<dbReference type="InterPro" id="IPR017979">
    <property type="entry name" value="GPCR_3_CS"/>
</dbReference>
<dbReference type="InterPro" id="IPR000162">
    <property type="entry name" value="GPCR_3_mtglu_rcpt"/>
</dbReference>
<dbReference type="PANTHER" id="PTHR24060">
    <property type="entry name" value="METABOTROPIC GLUTAMATE RECEPTOR"/>
    <property type="match status" value="1"/>
</dbReference>
<gene>
    <name evidence="15" type="ORF">DGAL_LOCUS12975</name>
</gene>
<keyword evidence="9" id="KW-0325">Glycoprotein</keyword>
<organism evidence="15 16">
    <name type="scientific">Daphnia galeata</name>
    <dbReference type="NCBI Taxonomy" id="27404"/>
    <lineage>
        <taxon>Eukaryota</taxon>
        <taxon>Metazoa</taxon>
        <taxon>Ecdysozoa</taxon>
        <taxon>Arthropoda</taxon>
        <taxon>Crustacea</taxon>
        <taxon>Branchiopoda</taxon>
        <taxon>Diplostraca</taxon>
        <taxon>Cladocera</taxon>
        <taxon>Anomopoda</taxon>
        <taxon>Daphniidae</taxon>
        <taxon>Daphnia</taxon>
    </lineage>
</organism>
<dbReference type="InterPro" id="IPR001828">
    <property type="entry name" value="ANF_lig-bd_rcpt"/>
</dbReference>
<dbReference type="InterPro" id="IPR028082">
    <property type="entry name" value="Peripla_BP_I"/>
</dbReference>
<feature type="transmembrane region" description="Helical" evidence="13">
    <location>
        <begin position="445"/>
        <end position="468"/>
    </location>
</feature>
<feature type="transmembrane region" description="Helical" evidence="13">
    <location>
        <begin position="346"/>
        <end position="364"/>
    </location>
</feature>
<feature type="compositionally biased region" description="Polar residues" evidence="12">
    <location>
        <begin position="494"/>
        <end position="537"/>
    </location>
</feature>
<feature type="transmembrane region" description="Helical" evidence="13">
    <location>
        <begin position="384"/>
        <end position="407"/>
    </location>
</feature>
<dbReference type="InterPro" id="IPR050726">
    <property type="entry name" value="mGluR"/>
</dbReference>
<dbReference type="PROSITE" id="PS50259">
    <property type="entry name" value="G_PROTEIN_RECEP_F3_4"/>
    <property type="match status" value="1"/>
</dbReference>
<keyword evidence="10" id="KW-0807">Transducer</keyword>
<dbReference type="PRINTS" id="PR00593">
    <property type="entry name" value="MTABOTROPICR"/>
</dbReference>
<evidence type="ECO:0000256" key="13">
    <source>
        <dbReference type="SAM" id="Phobius"/>
    </source>
</evidence>
<dbReference type="InterPro" id="IPR038550">
    <property type="entry name" value="GPCR_3_9-Cys_sf"/>
</dbReference>
<comment type="similarity">
    <text evidence="2">Belongs to the G-protein coupled receptor 3 family.</text>
</comment>
<feature type="transmembrane region" description="Helical" evidence="13">
    <location>
        <begin position="234"/>
        <end position="257"/>
    </location>
</feature>
<evidence type="ECO:0000256" key="9">
    <source>
        <dbReference type="ARBA" id="ARBA00023180"/>
    </source>
</evidence>
<keyword evidence="16" id="KW-1185">Reference proteome</keyword>
<sequence length="591" mass="65911">MSNYKFWENHFQCRYPSSPPTPYNQDWHRMCTGQEKLTPEGTEFEGQLQYVSDAVLAFANAFKDMHQTLCYGRKGLCKEMMPIDGSELLKYLRKVEFTGLSGDRFQFDDYGDGPARYDLIHFKQVSPGRYRWQRIGEYHSGQLKLDVNEELRFRGDQTTPPESICSHPCNASQAKKYVEGEGCCWTCVECVLYQIRNPDDETQCSACPLGTLPNVERSQCLTIPEVYLRPDSGWAIGAMSFSAVGIVLTFMVLGVFLRHNDTPVVRASGRELSYVLLSGILLCYMVSFLFVLRPTDIVCGVQQTAIGLCFSVVYAALFTKTNRIARIFRGGKKSAGRPGLISPKSQLAICLILLAWLWVSPSVAKHVHPTREDNLLVCSSFTDASYMMAFAYPILLILLCTVYAVVTRKIPAAFNESKYIGFTMYTTCVIWLAFVPIYFSTASHLPLRITSMSVTISLSATVTLACLFSPKLYIIIFHPERNVRQALTMPTTKLSAGNQKNSNTPSSNNGQHSLNNGTYSTNKTTESAKGLSASSSVQNQLLPTSSQQQQIQSQLLQTEDDHQDKAAQGDLTVKMLTTSGTISVSRIQLSD</sequence>
<evidence type="ECO:0000256" key="7">
    <source>
        <dbReference type="ARBA" id="ARBA00023136"/>
    </source>
</evidence>
<keyword evidence="3" id="KW-1003">Cell membrane</keyword>
<name>A0A8J2RW40_9CRUS</name>
<feature type="transmembrane region" description="Helical" evidence="13">
    <location>
        <begin position="419"/>
        <end position="439"/>
    </location>
</feature>
<dbReference type="PRINTS" id="PR00248">
    <property type="entry name" value="GPCRMGR"/>
</dbReference>
<feature type="transmembrane region" description="Helical" evidence="13">
    <location>
        <begin position="304"/>
        <end position="325"/>
    </location>
</feature>
<evidence type="ECO:0000256" key="10">
    <source>
        <dbReference type="ARBA" id="ARBA00023224"/>
    </source>
</evidence>
<dbReference type="InterPro" id="IPR011500">
    <property type="entry name" value="GPCR_3_9-Cys_dom"/>
</dbReference>
<keyword evidence="5 13" id="KW-1133">Transmembrane helix</keyword>
<dbReference type="FunFam" id="2.10.50.30:FF:000001">
    <property type="entry name" value="metabotropic glutamate receptor 1"/>
    <property type="match status" value="1"/>
</dbReference>
<dbReference type="AlphaFoldDB" id="A0A8J2RW40"/>
<feature type="region of interest" description="Disordered" evidence="12">
    <location>
        <begin position="494"/>
        <end position="563"/>
    </location>
</feature>
<dbReference type="InterPro" id="IPR000337">
    <property type="entry name" value="GPCR_3"/>
</dbReference>
<dbReference type="GO" id="GO:0004930">
    <property type="term" value="F:G protein-coupled receptor activity"/>
    <property type="evidence" value="ECO:0007669"/>
    <property type="project" value="UniProtKB-KW"/>
</dbReference>
<dbReference type="InterPro" id="IPR017978">
    <property type="entry name" value="GPCR_3_C"/>
</dbReference>
<evidence type="ECO:0000313" key="15">
    <source>
        <dbReference type="EMBL" id="CAH0109497.1"/>
    </source>
</evidence>